<reference evidence="9" key="2">
    <citation type="journal article" date="2021" name="PeerJ">
        <title>Extensive microbial diversity within the chicken gut microbiome revealed by metagenomics and culture.</title>
        <authorList>
            <person name="Gilroy R."/>
            <person name="Ravi A."/>
            <person name="Getino M."/>
            <person name="Pursley I."/>
            <person name="Horton D.L."/>
            <person name="Alikhan N.F."/>
            <person name="Baker D."/>
            <person name="Gharbi K."/>
            <person name="Hall N."/>
            <person name="Watson M."/>
            <person name="Adriaenssens E.M."/>
            <person name="Foster-Nyarko E."/>
            <person name="Jarju S."/>
            <person name="Secka A."/>
            <person name="Antonio M."/>
            <person name="Oren A."/>
            <person name="Chaudhuri R.R."/>
            <person name="La Ragione R."/>
            <person name="Hildebrand F."/>
            <person name="Pallen M.J."/>
        </authorList>
    </citation>
    <scope>NUCLEOTIDE SEQUENCE</scope>
    <source>
        <strain evidence="9">ChiHcec3-11533</strain>
    </source>
</reference>
<sequence>MDDFAKELNTLFVSTYRSITKVEEAMLKTLSAGSLTIREMHIIESIGKGGNDGVNITDIAQEMQITLPSVTIAIKKLENKGYVTKDRSREDGRRVYVHLTEAGRRAEVAHRYFHRQMLKAVCAKVSQEQRPVLIEVIRALNEFLQGEVEQFENCQGRTEH</sequence>
<protein>
    <recommendedName>
        <fullName evidence="6">HTH-type transcriptional regulator SarZ</fullName>
    </recommendedName>
    <alternativeName>
        <fullName evidence="7">Staphylococcal accessory regulator Z</fullName>
    </alternativeName>
</protein>
<dbReference type="SUPFAM" id="SSF46785">
    <property type="entry name" value="Winged helix' DNA-binding domain"/>
    <property type="match status" value="1"/>
</dbReference>
<name>A0A9D1IF88_9FIRM</name>
<dbReference type="InterPro" id="IPR055166">
    <property type="entry name" value="Transc_reg_Sar_Rot_HTH"/>
</dbReference>
<dbReference type="GO" id="GO:0003700">
    <property type="term" value="F:DNA-binding transcription factor activity"/>
    <property type="evidence" value="ECO:0007669"/>
    <property type="project" value="InterPro"/>
</dbReference>
<dbReference type="InterPro" id="IPR036390">
    <property type="entry name" value="WH_DNA-bd_sf"/>
</dbReference>
<dbReference type="Pfam" id="PF22381">
    <property type="entry name" value="Staph_reg_Sar_Rot"/>
    <property type="match status" value="1"/>
</dbReference>
<evidence type="ECO:0000313" key="10">
    <source>
        <dbReference type="Proteomes" id="UP000824072"/>
    </source>
</evidence>
<dbReference type="EMBL" id="DVMU01000205">
    <property type="protein sequence ID" value="HIU34829.1"/>
    <property type="molecule type" value="Genomic_DNA"/>
</dbReference>
<keyword evidence="3" id="KW-0238">DNA-binding</keyword>
<evidence type="ECO:0000256" key="3">
    <source>
        <dbReference type="ARBA" id="ARBA00023125"/>
    </source>
</evidence>
<evidence type="ECO:0000256" key="5">
    <source>
        <dbReference type="ARBA" id="ARBA00046337"/>
    </source>
</evidence>
<dbReference type="Gene3D" id="1.10.10.10">
    <property type="entry name" value="Winged helix-like DNA-binding domain superfamily/Winged helix DNA-binding domain"/>
    <property type="match status" value="1"/>
</dbReference>
<dbReference type="SMART" id="SM00347">
    <property type="entry name" value="HTH_MARR"/>
    <property type="match status" value="1"/>
</dbReference>
<keyword evidence="4" id="KW-0804">Transcription</keyword>
<dbReference type="PANTHER" id="PTHR42756">
    <property type="entry name" value="TRANSCRIPTIONAL REGULATOR, MARR"/>
    <property type="match status" value="1"/>
</dbReference>
<evidence type="ECO:0000256" key="1">
    <source>
        <dbReference type="ARBA" id="ARBA00004496"/>
    </source>
</evidence>
<dbReference type="InterPro" id="IPR036388">
    <property type="entry name" value="WH-like_DNA-bd_sf"/>
</dbReference>
<dbReference type="PANTHER" id="PTHR42756:SF1">
    <property type="entry name" value="TRANSCRIPTIONAL REPRESSOR OF EMRAB OPERON"/>
    <property type="match status" value="1"/>
</dbReference>
<organism evidence="9 10">
    <name type="scientific">Candidatus Pullichristensenella excrementigallinarum</name>
    <dbReference type="NCBI Taxonomy" id="2840907"/>
    <lineage>
        <taxon>Bacteria</taxon>
        <taxon>Bacillati</taxon>
        <taxon>Bacillota</taxon>
        <taxon>Clostridia</taxon>
        <taxon>Candidatus Pullichristensenella</taxon>
    </lineage>
</organism>
<keyword evidence="2" id="KW-0805">Transcription regulation</keyword>
<reference evidence="9" key="1">
    <citation type="submission" date="2020-10" db="EMBL/GenBank/DDBJ databases">
        <authorList>
            <person name="Gilroy R."/>
        </authorList>
    </citation>
    <scope>NUCLEOTIDE SEQUENCE</scope>
    <source>
        <strain evidence="9">ChiHcec3-11533</strain>
    </source>
</reference>
<proteinExistence type="inferred from homology"/>
<dbReference type="PRINTS" id="PR00598">
    <property type="entry name" value="HTHMARR"/>
</dbReference>
<comment type="subcellular location">
    <subcellularLocation>
        <location evidence="1">Cytoplasm</location>
    </subcellularLocation>
</comment>
<dbReference type="AlphaFoldDB" id="A0A9D1IF88"/>
<evidence type="ECO:0000256" key="4">
    <source>
        <dbReference type="ARBA" id="ARBA00023163"/>
    </source>
</evidence>
<dbReference type="InterPro" id="IPR011991">
    <property type="entry name" value="ArsR-like_HTH"/>
</dbReference>
<feature type="domain" description="HTH marR-type" evidence="8">
    <location>
        <begin position="1"/>
        <end position="142"/>
    </location>
</feature>
<dbReference type="CDD" id="cd00090">
    <property type="entry name" value="HTH_ARSR"/>
    <property type="match status" value="1"/>
</dbReference>
<dbReference type="PROSITE" id="PS50995">
    <property type="entry name" value="HTH_MARR_2"/>
    <property type="match status" value="1"/>
</dbReference>
<evidence type="ECO:0000256" key="6">
    <source>
        <dbReference type="ARBA" id="ARBA00047188"/>
    </source>
</evidence>
<evidence type="ECO:0000256" key="7">
    <source>
        <dbReference type="ARBA" id="ARBA00047207"/>
    </source>
</evidence>
<accession>A0A9D1IF88</accession>
<evidence type="ECO:0000259" key="8">
    <source>
        <dbReference type="PROSITE" id="PS50995"/>
    </source>
</evidence>
<evidence type="ECO:0000313" key="9">
    <source>
        <dbReference type="EMBL" id="HIU34829.1"/>
    </source>
</evidence>
<dbReference type="Proteomes" id="UP000824072">
    <property type="component" value="Unassembled WGS sequence"/>
</dbReference>
<gene>
    <name evidence="9" type="ORF">IAB02_09715</name>
</gene>
<comment type="caution">
    <text evidence="9">The sequence shown here is derived from an EMBL/GenBank/DDBJ whole genome shotgun (WGS) entry which is preliminary data.</text>
</comment>
<dbReference type="InterPro" id="IPR000835">
    <property type="entry name" value="HTH_MarR-typ"/>
</dbReference>
<dbReference type="GO" id="GO:0003677">
    <property type="term" value="F:DNA binding"/>
    <property type="evidence" value="ECO:0007669"/>
    <property type="project" value="UniProtKB-KW"/>
</dbReference>
<comment type="similarity">
    <text evidence="5">Belongs to the SarZ family.</text>
</comment>
<evidence type="ECO:0000256" key="2">
    <source>
        <dbReference type="ARBA" id="ARBA00023015"/>
    </source>
</evidence>